<evidence type="ECO:0000313" key="3">
    <source>
        <dbReference type="Proteomes" id="UP000245910"/>
    </source>
</evidence>
<feature type="compositionally biased region" description="Polar residues" evidence="1">
    <location>
        <begin position="37"/>
        <end position="54"/>
    </location>
</feature>
<reference evidence="3" key="1">
    <citation type="submission" date="2014-10" db="EMBL/GenBank/DDBJ databases">
        <authorList>
            <person name="King R."/>
        </authorList>
    </citation>
    <scope>NUCLEOTIDE SEQUENCE [LARGE SCALE GENOMIC DNA]</scope>
    <source>
        <strain evidence="3">A3/5</strain>
    </source>
</reference>
<organism evidence="2 3">
    <name type="scientific">Fusarium venenatum</name>
    <dbReference type="NCBI Taxonomy" id="56646"/>
    <lineage>
        <taxon>Eukaryota</taxon>
        <taxon>Fungi</taxon>
        <taxon>Dikarya</taxon>
        <taxon>Ascomycota</taxon>
        <taxon>Pezizomycotina</taxon>
        <taxon>Sordariomycetes</taxon>
        <taxon>Hypocreomycetidae</taxon>
        <taxon>Hypocreales</taxon>
        <taxon>Nectriaceae</taxon>
        <taxon>Fusarium</taxon>
    </lineage>
</organism>
<accession>A0A2L2SRU9</accession>
<evidence type="ECO:0000256" key="1">
    <source>
        <dbReference type="SAM" id="MobiDB-lite"/>
    </source>
</evidence>
<evidence type="ECO:0000313" key="2">
    <source>
        <dbReference type="EMBL" id="CEI39950.1"/>
    </source>
</evidence>
<feature type="region of interest" description="Disordered" evidence="1">
    <location>
        <begin position="19"/>
        <end position="54"/>
    </location>
</feature>
<protein>
    <submittedName>
        <fullName evidence="2">Uncharacterized protein</fullName>
    </submittedName>
</protein>
<keyword evidence="3" id="KW-1185">Reference proteome</keyword>
<dbReference type="EMBL" id="LN649232">
    <property type="protein sequence ID" value="CEI39950.1"/>
    <property type="molecule type" value="Genomic_DNA"/>
</dbReference>
<name>A0A2L2SRU9_9HYPO</name>
<dbReference type="AlphaFoldDB" id="A0A2L2SRU9"/>
<proteinExistence type="predicted"/>
<dbReference type="Proteomes" id="UP000245910">
    <property type="component" value="Chromosome IIII"/>
</dbReference>
<dbReference type="OrthoDB" id="5061981at2759"/>
<sequence>MAIVTTHVTLSCRKREMPSFDGVAGATSNKKRKRTEVSPTEQLNNSQSLAKTSPWSDLPRQATCLILFFFVVAKMSHDTPAPPPPPKLRITKAQKRPQLGYVETTKALAKLDILDSATREILSSINGFTEMAEEIDWILDLGTPGVSQRVTRTKESCQSLIDLIQEKVAFLDQQEM</sequence>